<evidence type="ECO:0000313" key="4">
    <source>
        <dbReference type="EMBL" id="WDD97786.1"/>
    </source>
</evidence>
<reference evidence="4 5" key="1">
    <citation type="journal article" date="2015" name="Genome Announc.">
        <title>Draft Genome Sequences of Marine Isolates of Thalassomonas viridans and Thalassomonas actiniarum.</title>
        <authorList>
            <person name="Olonade I."/>
            <person name="van Zyl L.J."/>
            <person name="Trindade M."/>
        </authorList>
    </citation>
    <scope>NUCLEOTIDE SEQUENCE [LARGE SCALE GENOMIC DNA]</scope>
    <source>
        <strain evidence="4 5">A5K-106</strain>
    </source>
</reference>
<reference evidence="4 5" key="2">
    <citation type="journal article" date="2022" name="Mar. Drugs">
        <title>Bioassay-Guided Fractionation Leads to the Detection of Cholic Acid Generated by the Rare Thalassomonas sp.</title>
        <authorList>
            <person name="Pheiffer F."/>
            <person name="Schneider Y.K."/>
            <person name="Hansen E.H."/>
            <person name="Andersen J.H."/>
            <person name="Isaksson J."/>
            <person name="Busche T."/>
            <person name="R C."/>
            <person name="Kalinowski J."/>
            <person name="Zyl L.V."/>
            <person name="Trindade M."/>
        </authorList>
    </citation>
    <scope>NUCLEOTIDE SEQUENCE [LARGE SCALE GENOMIC DNA]</scope>
    <source>
        <strain evidence="4 5">A5K-106</strain>
    </source>
</reference>
<dbReference type="AlphaFoldDB" id="A0AAE9YN21"/>
<dbReference type="SMART" id="SM00448">
    <property type="entry name" value="REC"/>
    <property type="match status" value="1"/>
</dbReference>
<sequence length="316" mass="36196">MVKPNENNDGDVLLFGDDDDKQIKKPLSPKAKYNLLIVDDEPDVHEVTKLALRRYAFNGAGLNILSAFSGEEAINLLQDRDDIAVILLDVVMERDDAGLKVANWIRQIKGDHRVRIVLRTGQPGEAPEERIMTEYDINDYKEKGELTNRKLNTLMHSCLRAYNDIVTIEDTCRKLTDIVRSDQVHYQLRPVEAYSNGVIRLLMDLMTYSRSYFCASYSNEQPDEALITYASGRYTNKKGCKLSEVTDIKRFSPLLSNHETGYIEDSNQFLGYIANGTTNYLIVLDERERNDNQDVNIVELFLHHIALCYHKEKGLL</sequence>
<protein>
    <submittedName>
        <fullName evidence="4">DUF3369 domain-containing protein</fullName>
    </submittedName>
</protein>
<evidence type="ECO:0000313" key="5">
    <source>
        <dbReference type="Proteomes" id="UP000032568"/>
    </source>
</evidence>
<keyword evidence="1 2" id="KW-0597">Phosphoprotein</keyword>
<dbReference type="InterPro" id="IPR011006">
    <property type="entry name" value="CheY-like_superfamily"/>
</dbReference>
<dbReference type="PROSITE" id="PS50110">
    <property type="entry name" value="RESPONSE_REGULATORY"/>
    <property type="match status" value="1"/>
</dbReference>
<proteinExistence type="predicted"/>
<evidence type="ECO:0000256" key="2">
    <source>
        <dbReference type="PROSITE-ProRule" id="PRU00169"/>
    </source>
</evidence>
<dbReference type="SUPFAM" id="SSF52172">
    <property type="entry name" value="CheY-like"/>
    <property type="match status" value="1"/>
</dbReference>
<dbReference type="PANTHER" id="PTHR44591">
    <property type="entry name" value="STRESS RESPONSE REGULATOR PROTEIN 1"/>
    <property type="match status" value="1"/>
</dbReference>
<feature type="modified residue" description="4-aspartylphosphate" evidence="2">
    <location>
        <position position="89"/>
    </location>
</feature>
<dbReference type="CDD" id="cd00156">
    <property type="entry name" value="REC"/>
    <property type="match status" value="1"/>
</dbReference>
<evidence type="ECO:0000256" key="1">
    <source>
        <dbReference type="ARBA" id="ARBA00022553"/>
    </source>
</evidence>
<dbReference type="Proteomes" id="UP000032568">
    <property type="component" value="Chromosome"/>
</dbReference>
<dbReference type="Pfam" id="PF00072">
    <property type="entry name" value="Response_reg"/>
    <property type="match status" value="1"/>
</dbReference>
<gene>
    <name evidence="4" type="ORF">SG35_021150</name>
</gene>
<dbReference type="EMBL" id="CP059735">
    <property type="protein sequence ID" value="WDD97786.1"/>
    <property type="molecule type" value="Genomic_DNA"/>
</dbReference>
<dbReference type="GO" id="GO:0000160">
    <property type="term" value="P:phosphorelay signal transduction system"/>
    <property type="evidence" value="ECO:0007669"/>
    <property type="project" value="InterPro"/>
</dbReference>
<dbReference type="PANTHER" id="PTHR44591:SF3">
    <property type="entry name" value="RESPONSE REGULATORY DOMAIN-CONTAINING PROTEIN"/>
    <property type="match status" value="1"/>
</dbReference>
<dbReference type="InterPro" id="IPR050595">
    <property type="entry name" value="Bact_response_regulator"/>
</dbReference>
<name>A0AAE9YN21_9GAMM</name>
<dbReference type="InterPro" id="IPR001789">
    <property type="entry name" value="Sig_transdc_resp-reg_receiver"/>
</dbReference>
<dbReference type="KEGG" id="tact:SG35_021150"/>
<dbReference type="Pfam" id="PF11849">
    <property type="entry name" value="DUF3369"/>
    <property type="match status" value="1"/>
</dbReference>
<organism evidence="4 5">
    <name type="scientific">Thalassomonas actiniarum</name>
    <dbReference type="NCBI Taxonomy" id="485447"/>
    <lineage>
        <taxon>Bacteria</taxon>
        <taxon>Pseudomonadati</taxon>
        <taxon>Pseudomonadota</taxon>
        <taxon>Gammaproteobacteria</taxon>
        <taxon>Alteromonadales</taxon>
        <taxon>Colwelliaceae</taxon>
        <taxon>Thalassomonas</taxon>
    </lineage>
</organism>
<keyword evidence="5" id="KW-1185">Reference proteome</keyword>
<feature type="domain" description="Response regulatory" evidence="3">
    <location>
        <begin position="34"/>
        <end position="158"/>
    </location>
</feature>
<dbReference type="RefSeq" id="WP_053043381.1">
    <property type="nucleotide sequence ID" value="NZ_CP059735.1"/>
</dbReference>
<accession>A0AAE9YN21</accession>
<dbReference type="Gene3D" id="3.40.50.2300">
    <property type="match status" value="1"/>
</dbReference>
<evidence type="ECO:0000259" key="3">
    <source>
        <dbReference type="PROSITE" id="PS50110"/>
    </source>
</evidence>
<dbReference type="InterPro" id="IPR021800">
    <property type="entry name" value="DUF3369"/>
</dbReference>